<dbReference type="InterPro" id="IPR005612">
    <property type="entry name" value="CCAAT-binding_factor"/>
</dbReference>
<feature type="compositionally biased region" description="Acidic residues" evidence="2">
    <location>
        <begin position="870"/>
        <end position="900"/>
    </location>
</feature>
<feature type="compositionally biased region" description="Low complexity" evidence="2">
    <location>
        <begin position="855"/>
        <end position="869"/>
    </location>
</feature>
<feature type="domain" description="CCAAT-binding factor" evidence="3">
    <location>
        <begin position="548"/>
        <end position="692"/>
    </location>
</feature>
<dbReference type="InterPro" id="IPR040155">
    <property type="entry name" value="CEBPZ/Mak21-like"/>
</dbReference>
<evidence type="ECO:0000313" key="5">
    <source>
        <dbReference type="Proteomes" id="UP001362899"/>
    </source>
</evidence>
<dbReference type="Proteomes" id="UP001362899">
    <property type="component" value="Unassembled WGS sequence"/>
</dbReference>
<dbReference type="SUPFAM" id="SSF48371">
    <property type="entry name" value="ARM repeat"/>
    <property type="match status" value="1"/>
</dbReference>
<name>A0AAV5RIH9_STABA</name>
<comment type="similarity">
    <text evidence="1">Belongs to the CBF/MAK21 family.</text>
</comment>
<feature type="compositionally biased region" description="Basic and acidic residues" evidence="2">
    <location>
        <begin position="792"/>
        <end position="805"/>
    </location>
</feature>
<sequence>MDLLEASRALGGTEEDIKLIGDVDFSGSEFEDDGKSSDKAGLREDVESLWKELSGGSVKQKPDNKKPKAKESRKQTESSNGATNDDSKSKLPPTGDAAKSKLNAKSNATKNEQDNASKTNKASTVKSKTTPKAHDSNKTPIIQMSKKTRLQWNEIISKLHADPTTLLLQSEIESEKEIFWADLCNTDGSTDVITPELIQMLESKSRALLFAENQAYYSIRSKERDFSNSLEFLKSGTFSDQLGTLSILATESPIHSIRFIDQLYSKCEIKNRESACKALEVFKDLIVSHILPDRRLKWFKDQPFSLKVDAKTLLAWSFEDYFKGVYFKLLQTLEKLLSDTVENIRLRALYCVFDLFQKKPEQEANLLRLGVNKFGDSSKKVSSKVKKLISDVLQQHPGMKSIVATAISDLLKRSNDYRVRYYAVDTLSEFIFSSSQPEVANQLLYIYLELFERLLGDLKNDDEERDVDAKPQSKSKRFRPKRGKKGGLKQSQLDESELEKQKLASLISKIFTGLNRAFPFSNIDAKVFAKYTNTLYHMSHSQNINTLIEALSFIFQLLKSEPEIGTDRYYRALYDSLYDQRLVSSSKFSKYVLLLLRSMAELKGDKEIDRSNAFAKRELQDACNWVDIGAAASMIYIAGKTLHFDNLLLAKETEDTVDFSKRDPRYVNASTSNAWELSLLQNHFHPTVALYASNLLSEEKQQLELPDIEQYSVNNFLSKWSYKKPKQRDYKKGASIFQTLPGFTDINLGMTQKVGDEQLPASMQDWKSRSADSVAPEEAFLFQYFKERPEKAKKASSDKATKAGDSDSDADSDELAEEEINEAMAKAGPGDQFMAGMDEDISLPSDDDSDDGDLEAGLAAAFNSSSDEAGSGDDLDEDSDIDGDMPELDMETFAEFDQEEEAKAESEPKKKRKREWTGMPTFLDADAFEDLYSKKQKKEVKHR</sequence>
<dbReference type="PANTHER" id="PTHR12048">
    <property type="entry name" value="CCAAT-BINDING FACTOR-RELATED"/>
    <property type="match status" value="1"/>
</dbReference>
<reference evidence="4 5" key="1">
    <citation type="journal article" date="2023" name="Elife">
        <title>Identification of key yeast species and microbe-microbe interactions impacting larval growth of Drosophila in the wild.</title>
        <authorList>
            <person name="Mure A."/>
            <person name="Sugiura Y."/>
            <person name="Maeda R."/>
            <person name="Honda K."/>
            <person name="Sakurai N."/>
            <person name="Takahashi Y."/>
            <person name="Watada M."/>
            <person name="Katoh T."/>
            <person name="Gotoh A."/>
            <person name="Gotoh Y."/>
            <person name="Taniguchi I."/>
            <person name="Nakamura K."/>
            <person name="Hayashi T."/>
            <person name="Katayama T."/>
            <person name="Uemura T."/>
            <person name="Hattori Y."/>
        </authorList>
    </citation>
    <scope>NUCLEOTIDE SEQUENCE [LARGE SCALE GENOMIC DNA]</scope>
    <source>
        <strain evidence="4 5">SB-73</strain>
    </source>
</reference>
<feature type="compositionally biased region" description="Basic residues" evidence="2">
    <location>
        <begin position="473"/>
        <end position="487"/>
    </location>
</feature>
<evidence type="ECO:0000313" key="4">
    <source>
        <dbReference type="EMBL" id="GMM51180.1"/>
    </source>
</evidence>
<feature type="compositionally biased region" description="Basic and acidic residues" evidence="2">
    <location>
        <begin position="33"/>
        <end position="50"/>
    </location>
</feature>
<protein>
    <submittedName>
        <fullName evidence="4">RNA-binding ribosome biosynthesis protein</fullName>
    </submittedName>
</protein>
<proteinExistence type="inferred from homology"/>
<dbReference type="AlphaFoldDB" id="A0AAV5RIH9"/>
<evidence type="ECO:0000259" key="3">
    <source>
        <dbReference type="Pfam" id="PF03914"/>
    </source>
</evidence>
<feature type="region of interest" description="Disordered" evidence="2">
    <location>
        <begin position="792"/>
        <end position="919"/>
    </location>
</feature>
<feature type="region of interest" description="Disordered" evidence="2">
    <location>
        <begin position="462"/>
        <end position="494"/>
    </location>
</feature>
<evidence type="ECO:0000256" key="1">
    <source>
        <dbReference type="ARBA" id="ARBA00007797"/>
    </source>
</evidence>
<dbReference type="InterPro" id="IPR016024">
    <property type="entry name" value="ARM-type_fold"/>
</dbReference>
<gene>
    <name evidence="4" type="ORF">DASB73_021380</name>
</gene>
<dbReference type="InterPro" id="IPR011989">
    <property type="entry name" value="ARM-like"/>
</dbReference>
<dbReference type="EMBL" id="BTGC01000003">
    <property type="protein sequence ID" value="GMM51180.1"/>
    <property type="molecule type" value="Genomic_DNA"/>
</dbReference>
<feature type="region of interest" description="Disordered" evidence="2">
    <location>
        <begin position="1"/>
        <end position="143"/>
    </location>
</feature>
<organism evidence="4 5">
    <name type="scientific">Starmerella bacillaris</name>
    <name type="common">Yeast</name>
    <name type="synonym">Candida zemplinina</name>
    <dbReference type="NCBI Taxonomy" id="1247836"/>
    <lineage>
        <taxon>Eukaryota</taxon>
        <taxon>Fungi</taxon>
        <taxon>Dikarya</taxon>
        <taxon>Ascomycota</taxon>
        <taxon>Saccharomycotina</taxon>
        <taxon>Dipodascomycetes</taxon>
        <taxon>Dipodascales</taxon>
        <taxon>Trichomonascaceae</taxon>
        <taxon>Starmerella</taxon>
    </lineage>
</organism>
<keyword evidence="5" id="KW-1185">Reference proteome</keyword>
<feature type="compositionally biased region" description="Acidic residues" evidence="2">
    <location>
        <begin position="837"/>
        <end position="854"/>
    </location>
</feature>
<evidence type="ECO:0000256" key="2">
    <source>
        <dbReference type="SAM" id="MobiDB-lite"/>
    </source>
</evidence>
<dbReference type="Pfam" id="PF03914">
    <property type="entry name" value="CBF"/>
    <property type="match status" value="1"/>
</dbReference>
<feature type="compositionally biased region" description="Low complexity" evidence="2">
    <location>
        <begin position="100"/>
        <end position="110"/>
    </location>
</feature>
<comment type="caution">
    <text evidence="4">The sequence shown here is derived from an EMBL/GenBank/DDBJ whole genome shotgun (WGS) entry which is preliminary data.</text>
</comment>
<dbReference type="Gene3D" id="1.25.10.10">
    <property type="entry name" value="Leucine-rich Repeat Variant"/>
    <property type="match status" value="1"/>
</dbReference>
<feature type="compositionally biased region" description="Polar residues" evidence="2">
    <location>
        <begin position="114"/>
        <end position="130"/>
    </location>
</feature>
<accession>A0AAV5RIH9</accession>
<feature type="compositionally biased region" description="Basic and acidic residues" evidence="2">
    <location>
        <begin position="60"/>
        <end position="76"/>
    </location>
</feature>
<dbReference type="PANTHER" id="PTHR12048:SF0">
    <property type="entry name" value="CCAAT_ENHANCER-BINDING PROTEIN ZETA"/>
    <property type="match status" value="1"/>
</dbReference>
<feature type="compositionally biased region" description="Acidic residues" evidence="2">
    <location>
        <begin position="806"/>
        <end position="821"/>
    </location>
</feature>
<dbReference type="GO" id="GO:0005634">
    <property type="term" value="C:nucleus"/>
    <property type="evidence" value="ECO:0007669"/>
    <property type="project" value="UniProtKB-ARBA"/>
</dbReference>